<dbReference type="NCBIfam" id="NF042915">
    <property type="entry name" value="MAB_1171c_fam"/>
    <property type="match status" value="1"/>
</dbReference>
<organism evidence="4 5">
    <name type="scientific">Streptomyces xanthophaeus</name>
    <dbReference type="NCBI Taxonomy" id="67385"/>
    <lineage>
        <taxon>Bacteria</taxon>
        <taxon>Bacillati</taxon>
        <taxon>Actinomycetota</taxon>
        <taxon>Actinomycetes</taxon>
        <taxon>Kitasatosporales</taxon>
        <taxon>Streptomycetaceae</taxon>
        <taxon>Streptomyces</taxon>
    </lineage>
</organism>
<keyword evidence="2" id="KW-1133">Transmembrane helix</keyword>
<feature type="transmembrane region" description="Helical" evidence="2">
    <location>
        <begin position="68"/>
        <end position="92"/>
    </location>
</feature>
<feature type="transmembrane region" description="Helical" evidence="2">
    <location>
        <begin position="219"/>
        <end position="245"/>
    </location>
</feature>
<keyword evidence="5" id="KW-1185">Reference proteome</keyword>
<feature type="transmembrane region" description="Helical" evidence="2">
    <location>
        <begin position="142"/>
        <end position="161"/>
    </location>
</feature>
<evidence type="ECO:0000313" key="5">
    <source>
        <dbReference type="Proteomes" id="UP000600026"/>
    </source>
</evidence>
<comment type="caution">
    <text evidence="4">The sequence shown here is derived from an EMBL/GenBank/DDBJ whole genome shotgun (WGS) entry which is preliminary data.</text>
</comment>
<accession>A0A919LDB3</accession>
<dbReference type="Proteomes" id="UP000600026">
    <property type="component" value="Unassembled WGS sequence"/>
</dbReference>
<feature type="transmembrane region" description="Helical" evidence="2">
    <location>
        <begin position="181"/>
        <end position="207"/>
    </location>
</feature>
<sequence length="402" mass="44017">MNTIRMLCFVVAAVASYAALVYRLCQGRRSWKDSTYRTLITTLLFQCLTFTMGAVAMDDATLLGVGNLAILVMHLAAVAFCISAQVILLRWAATGEEAARRTRYWMAAGSTLTVVLTGLFFLADGPSRAPLDFDGSGDPLLLTYLLVFIASQAVPCVNMFLQCGPYARMTDNASLRHGLHLLSVASLVLLVYQIVRTVNVLTIAAGIDIGPWKEALASLLNAVGIVTLSLSLTMSSWGPAAIRLLEWTRTLRSYRVLYPLWRDLYESSPGIALELPGTSFRDLDYRLHRRVVEIRDGWRDLRPYIERTTTGTADGPVGEAGAEFRQAFTEAAQIKRALDAKRTGTIPHDNKDEGGFDDRDSDNFSAEVAWLTKVAAAYSRLAAGDRDFPGQVRPGPGASRPS</sequence>
<feature type="transmembrane region" description="Helical" evidence="2">
    <location>
        <begin position="36"/>
        <end position="56"/>
    </location>
</feature>
<dbReference type="OrthoDB" id="3685619at2"/>
<dbReference type="InterPro" id="IPR050039">
    <property type="entry name" value="MAB_1171c-like"/>
</dbReference>
<dbReference type="RefSeq" id="WP_051859188.1">
    <property type="nucleotide sequence ID" value="NZ_BNEE01000006.1"/>
</dbReference>
<feature type="region of interest" description="Disordered" evidence="1">
    <location>
        <begin position="383"/>
        <end position="402"/>
    </location>
</feature>
<keyword evidence="2" id="KW-0812">Transmembrane</keyword>
<feature type="domain" description="DUF6545" evidence="3">
    <location>
        <begin position="246"/>
        <end position="379"/>
    </location>
</feature>
<dbReference type="Pfam" id="PF20182">
    <property type="entry name" value="DUF6545"/>
    <property type="match status" value="1"/>
</dbReference>
<evidence type="ECO:0000313" key="4">
    <source>
        <dbReference type="EMBL" id="GHI86256.1"/>
    </source>
</evidence>
<name>A0A919LDB3_9ACTN</name>
<dbReference type="AlphaFoldDB" id="A0A919LDB3"/>
<protein>
    <recommendedName>
        <fullName evidence="3">DUF6545 domain-containing protein</fullName>
    </recommendedName>
</protein>
<keyword evidence="2" id="KW-0472">Membrane</keyword>
<dbReference type="InterPro" id="IPR046675">
    <property type="entry name" value="DUF6545"/>
</dbReference>
<gene>
    <name evidence="4" type="ORF">Sxan_36200</name>
</gene>
<dbReference type="EMBL" id="BNEE01000006">
    <property type="protein sequence ID" value="GHI86256.1"/>
    <property type="molecule type" value="Genomic_DNA"/>
</dbReference>
<feature type="transmembrane region" description="Helical" evidence="2">
    <location>
        <begin position="6"/>
        <end position="24"/>
    </location>
</feature>
<reference evidence="4" key="1">
    <citation type="submission" date="2020-09" db="EMBL/GenBank/DDBJ databases">
        <title>Whole genome shotgun sequence of Streptomyces xanthophaeus NBRC 12829.</title>
        <authorList>
            <person name="Komaki H."/>
            <person name="Tamura T."/>
        </authorList>
    </citation>
    <scope>NUCLEOTIDE SEQUENCE</scope>
    <source>
        <strain evidence="4">NBRC 12829</strain>
    </source>
</reference>
<proteinExistence type="predicted"/>
<evidence type="ECO:0000259" key="3">
    <source>
        <dbReference type="Pfam" id="PF20182"/>
    </source>
</evidence>
<feature type="transmembrane region" description="Helical" evidence="2">
    <location>
        <begin position="104"/>
        <end position="122"/>
    </location>
</feature>
<evidence type="ECO:0000256" key="1">
    <source>
        <dbReference type="SAM" id="MobiDB-lite"/>
    </source>
</evidence>
<evidence type="ECO:0000256" key="2">
    <source>
        <dbReference type="SAM" id="Phobius"/>
    </source>
</evidence>